<dbReference type="GO" id="GO:0022857">
    <property type="term" value="F:transmembrane transporter activity"/>
    <property type="evidence" value="ECO:0007669"/>
    <property type="project" value="InterPro"/>
</dbReference>
<evidence type="ECO:0000256" key="3">
    <source>
        <dbReference type="ARBA" id="ARBA00022475"/>
    </source>
</evidence>
<feature type="transmembrane region" description="Helical" evidence="7">
    <location>
        <begin position="391"/>
        <end position="410"/>
    </location>
</feature>
<evidence type="ECO:0000256" key="1">
    <source>
        <dbReference type="ARBA" id="ARBA00004651"/>
    </source>
</evidence>
<dbReference type="EMBL" id="SOAM01000003">
    <property type="protein sequence ID" value="TDS75588.1"/>
    <property type="molecule type" value="Genomic_DNA"/>
</dbReference>
<organism evidence="9 10">
    <name type="scientific">Amnibacterium kyonggiense</name>
    <dbReference type="NCBI Taxonomy" id="595671"/>
    <lineage>
        <taxon>Bacteria</taxon>
        <taxon>Bacillati</taxon>
        <taxon>Actinomycetota</taxon>
        <taxon>Actinomycetes</taxon>
        <taxon>Micrococcales</taxon>
        <taxon>Microbacteriaceae</taxon>
        <taxon>Amnibacterium</taxon>
    </lineage>
</organism>
<evidence type="ECO:0000256" key="7">
    <source>
        <dbReference type="SAM" id="Phobius"/>
    </source>
</evidence>
<dbReference type="InterPro" id="IPR011701">
    <property type="entry name" value="MFS"/>
</dbReference>
<dbReference type="Proteomes" id="UP000295344">
    <property type="component" value="Unassembled WGS sequence"/>
</dbReference>
<feature type="transmembrane region" description="Helical" evidence="7">
    <location>
        <begin position="255"/>
        <end position="274"/>
    </location>
</feature>
<evidence type="ECO:0000256" key="5">
    <source>
        <dbReference type="ARBA" id="ARBA00022989"/>
    </source>
</evidence>
<feature type="domain" description="Major facilitator superfamily (MFS) profile" evidence="8">
    <location>
        <begin position="24"/>
        <end position="499"/>
    </location>
</feature>
<evidence type="ECO:0000313" key="10">
    <source>
        <dbReference type="Proteomes" id="UP000295344"/>
    </source>
</evidence>
<feature type="transmembrane region" description="Helical" evidence="7">
    <location>
        <begin position="338"/>
        <end position="359"/>
    </location>
</feature>
<feature type="transmembrane region" description="Helical" evidence="7">
    <location>
        <begin position="125"/>
        <end position="148"/>
    </location>
</feature>
<keyword evidence="10" id="KW-1185">Reference proteome</keyword>
<dbReference type="Pfam" id="PF07690">
    <property type="entry name" value="MFS_1"/>
    <property type="match status" value="1"/>
</dbReference>
<comment type="caution">
    <text evidence="9">The sequence shown here is derived from an EMBL/GenBank/DDBJ whole genome shotgun (WGS) entry which is preliminary data.</text>
</comment>
<feature type="transmembrane region" description="Helical" evidence="7">
    <location>
        <begin position="366"/>
        <end position="385"/>
    </location>
</feature>
<feature type="transmembrane region" description="Helical" evidence="7">
    <location>
        <begin position="30"/>
        <end position="53"/>
    </location>
</feature>
<keyword evidence="4 7" id="KW-0812">Transmembrane</keyword>
<feature type="transmembrane region" description="Helical" evidence="7">
    <location>
        <begin position="160"/>
        <end position="182"/>
    </location>
</feature>
<sequence length="616" mass="64062">MSTTAPAPRRALFTKDHPHYKWVALSNTTLGMLMATINSSIVLISLPAIFNGIKLNALDSGNTSYLLWMLMGFMLVTAVLVVGFGRLGDMYGRVKIYNAGFVLFTIGAIALSLDPFMEGAGALWLILWRVFQGIGAAMLFANSTAILTDAFPAERRGMALGINQIAAIAGSFIGLILGGLLAVIDWRAVFIVSVPLGIIGTIWSFKSLHEVGQKNPGSLDIPGNVLFLLGLTSLLTGITYGIQPYGGQATGWLNPWVLGAIIGGVVLLGAFVAVELRRRAPMFQLRLFRSRAFAMANLAGILAAVGRGGLQFMLIIWLQGIWLPLHGFSYEDTPLWAGIYLLPLTVGFLISGPLAGILSDRWGTRGLATTGLLLSAATFVALLLIPVDFAYPVFAVITFLNGVGSGMFGAPNRSTIMSSVPANQRGSASGMAGTVLNAGSSLSIGIFFSLMVAGLAGSLPEAMRSGLTAHHVPAQAADAVANIPPVGSLFAAFLGYNPIETLLGPTGILKAIPAADSATLTGKEFFPNLIAGPFHDGLVIVFLAAAVMSVIGAIATLAGGAKGGPVAAPTTPEAARGESVLAEADEAIAYRVALAHAEQADRAEAACSGSATEPAR</sequence>
<keyword evidence="3" id="KW-1003">Cell membrane</keyword>
<dbReference type="SUPFAM" id="SSF103473">
    <property type="entry name" value="MFS general substrate transporter"/>
    <property type="match status" value="1"/>
</dbReference>
<dbReference type="RefSeq" id="WP_246018132.1">
    <property type="nucleotide sequence ID" value="NZ_BAAARP010000005.1"/>
</dbReference>
<gene>
    <name evidence="9" type="ORF">CLV52_2695</name>
</gene>
<keyword evidence="5 7" id="KW-1133">Transmembrane helix</keyword>
<evidence type="ECO:0000256" key="6">
    <source>
        <dbReference type="ARBA" id="ARBA00023136"/>
    </source>
</evidence>
<dbReference type="CDD" id="cd17321">
    <property type="entry name" value="MFS_MMR_MDR_like"/>
    <property type="match status" value="1"/>
</dbReference>
<feature type="transmembrane region" description="Helical" evidence="7">
    <location>
        <begin position="537"/>
        <end position="558"/>
    </location>
</feature>
<keyword evidence="6 7" id="KW-0472">Membrane</keyword>
<dbReference type="InterPro" id="IPR020846">
    <property type="entry name" value="MFS_dom"/>
</dbReference>
<evidence type="ECO:0000256" key="4">
    <source>
        <dbReference type="ARBA" id="ARBA00022692"/>
    </source>
</evidence>
<feature type="transmembrane region" description="Helical" evidence="7">
    <location>
        <begin position="225"/>
        <end position="243"/>
    </location>
</feature>
<dbReference type="InterPro" id="IPR036259">
    <property type="entry name" value="MFS_trans_sf"/>
</dbReference>
<dbReference type="GO" id="GO:0005886">
    <property type="term" value="C:plasma membrane"/>
    <property type="evidence" value="ECO:0007669"/>
    <property type="project" value="UniProtKB-SubCell"/>
</dbReference>
<reference evidence="9 10" key="1">
    <citation type="submission" date="2019-03" db="EMBL/GenBank/DDBJ databases">
        <title>Genomic Encyclopedia of Archaeal and Bacterial Type Strains, Phase II (KMG-II): from individual species to whole genera.</title>
        <authorList>
            <person name="Goeker M."/>
        </authorList>
    </citation>
    <scope>NUCLEOTIDE SEQUENCE [LARGE SCALE GENOMIC DNA]</scope>
    <source>
        <strain evidence="9 10">DSM 24782</strain>
    </source>
</reference>
<proteinExistence type="predicted"/>
<keyword evidence="2" id="KW-0813">Transport</keyword>
<feature type="transmembrane region" description="Helical" evidence="7">
    <location>
        <begin position="431"/>
        <end position="456"/>
    </location>
</feature>
<feature type="transmembrane region" description="Helical" evidence="7">
    <location>
        <begin position="188"/>
        <end position="205"/>
    </location>
</feature>
<dbReference type="AlphaFoldDB" id="A0A4V3EA98"/>
<feature type="transmembrane region" description="Helical" evidence="7">
    <location>
        <begin position="295"/>
        <end position="318"/>
    </location>
</feature>
<evidence type="ECO:0000313" key="9">
    <source>
        <dbReference type="EMBL" id="TDS75588.1"/>
    </source>
</evidence>
<evidence type="ECO:0000259" key="8">
    <source>
        <dbReference type="PROSITE" id="PS50850"/>
    </source>
</evidence>
<dbReference type="PROSITE" id="PS50850">
    <property type="entry name" value="MFS"/>
    <property type="match status" value="1"/>
</dbReference>
<dbReference type="PANTHER" id="PTHR42718:SF46">
    <property type="entry name" value="BLR6921 PROTEIN"/>
    <property type="match status" value="1"/>
</dbReference>
<feature type="transmembrane region" description="Helical" evidence="7">
    <location>
        <begin position="65"/>
        <end position="84"/>
    </location>
</feature>
<comment type="subcellular location">
    <subcellularLocation>
        <location evidence="1">Cell membrane</location>
        <topology evidence="1">Multi-pass membrane protein</topology>
    </subcellularLocation>
</comment>
<protein>
    <submittedName>
        <fullName evidence="9">EmrB/QacA subfamily drug resistance transporter</fullName>
    </submittedName>
</protein>
<accession>A0A4V3EA98</accession>
<feature type="transmembrane region" description="Helical" evidence="7">
    <location>
        <begin position="96"/>
        <end position="113"/>
    </location>
</feature>
<name>A0A4V3EA98_9MICO</name>
<dbReference type="Gene3D" id="1.20.1250.20">
    <property type="entry name" value="MFS general substrate transporter like domains"/>
    <property type="match status" value="2"/>
</dbReference>
<dbReference type="PANTHER" id="PTHR42718">
    <property type="entry name" value="MAJOR FACILITATOR SUPERFAMILY MULTIDRUG TRANSPORTER MFSC"/>
    <property type="match status" value="1"/>
</dbReference>
<evidence type="ECO:0000256" key="2">
    <source>
        <dbReference type="ARBA" id="ARBA00022448"/>
    </source>
</evidence>